<proteinExistence type="predicted"/>
<dbReference type="OrthoDB" id="8720172at2"/>
<gene>
    <name evidence="1" type="ORF">TPL01_05000</name>
</gene>
<keyword evidence="2" id="KW-1185">Reference proteome</keyword>
<evidence type="ECO:0000313" key="2">
    <source>
        <dbReference type="Proteomes" id="UP000321337"/>
    </source>
</evidence>
<reference evidence="1 2" key="1">
    <citation type="submission" date="2019-07" db="EMBL/GenBank/DDBJ databases">
        <title>Whole genome shotgun sequence of Thiobacillus plumbophilus NBRC 107929.</title>
        <authorList>
            <person name="Hosoyama A."/>
            <person name="Uohara A."/>
            <person name="Ohji S."/>
            <person name="Ichikawa N."/>
        </authorList>
    </citation>
    <scope>NUCLEOTIDE SEQUENCE [LARGE SCALE GENOMIC DNA]</scope>
    <source>
        <strain evidence="1 2">NBRC 107929</strain>
    </source>
</reference>
<dbReference type="AlphaFoldDB" id="A0A512L4G9"/>
<protein>
    <submittedName>
        <fullName evidence="1">Uncharacterized protein</fullName>
    </submittedName>
</protein>
<accession>A0A512L4G9</accession>
<dbReference type="Proteomes" id="UP000321337">
    <property type="component" value="Unassembled WGS sequence"/>
</dbReference>
<comment type="caution">
    <text evidence="1">The sequence shown here is derived from an EMBL/GenBank/DDBJ whole genome shotgun (WGS) entry which is preliminary data.</text>
</comment>
<sequence length="107" mass="11854">MNPIHEQIGLDNAVAGMILTDNLRDAEGNMLLSRGTVLTEAALITLRRRKVEYLRVLAAAYCAADMEATHGFQRHRLAKLFRAAGNAGANGLLLQHIMQYRLGENHE</sequence>
<dbReference type="EMBL" id="BKAD01000004">
    <property type="protein sequence ID" value="GEP29362.1"/>
    <property type="molecule type" value="Genomic_DNA"/>
</dbReference>
<organism evidence="1 2">
    <name type="scientific">Sulfuriferula plumbiphila</name>
    <dbReference type="NCBI Taxonomy" id="171865"/>
    <lineage>
        <taxon>Bacteria</taxon>
        <taxon>Pseudomonadati</taxon>
        <taxon>Pseudomonadota</taxon>
        <taxon>Betaproteobacteria</taxon>
        <taxon>Nitrosomonadales</taxon>
        <taxon>Sulfuricellaceae</taxon>
        <taxon>Sulfuriferula</taxon>
    </lineage>
</organism>
<evidence type="ECO:0000313" key="1">
    <source>
        <dbReference type="EMBL" id="GEP29362.1"/>
    </source>
</evidence>
<name>A0A512L4G9_9PROT</name>
<dbReference type="RefSeq" id="WP_147070432.1">
    <property type="nucleotide sequence ID" value="NZ_AP021884.1"/>
</dbReference>